<dbReference type="GO" id="GO:0005975">
    <property type="term" value="P:carbohydrate metabolic process"/>
    <property type="evidence" value="ECO:0007669"/>
    <property type="project" value="InterPro"/>
</dbReference>
<dbReference type="SUPFAM" id="SSF49899">
    <property type="entry name" value="Concanavalin A-like lectins/glucanases"/>
    <property type="match status" value="1"/>
</dbReference>
<organism evidence="4 5">
    <name type="scientific">Taphrina deformans (strain PYCC 5710 / ATCC 11124 / CBS 356.35 / IMI 108563 / JCM 9778 / NBRC 8474)</name>
    <name type="common">Peach leaf curl fungus</name>
    <name type="synonym">Lalaria deformans</name>
    <dbReference type="NCBI Taxonomy" id="1097556"/>
    <lineage>
        <taxon>Eukaryota</taxon>
        <taxon>Fungi</taxon>
        <taxon>Dikarya</taxon>
        <taxon>Ascomycota</taxon>
        <taxon>Taphrinomycotina</taxon>
        <taxon>Taphrinomycetes</taxon>
        <taxon>Taphrinales</taxon>
        <taxon>Taphrinaceae</taxon>
        <taxon>Taphrina</taxon>
    </lineage>
</organism>
<dbReference type="AlphaFoldDB" id="R4X8T1"/>
<evidence type="ECO:0000313" key="4">
    <source>
        <dbReference type="EMBL" id="CCG81820.1"/>
    </source>
</evidence>
<dbReference type="OrthoDB" id="4781at2759"/>
<evidence type="ECO:0000256" key="2">
    <source>
        <dbReference type="SAM" id="Phobius"/>
    </source>
</evidence>
<dbReference type="VEuPathDB" id="FungiDB:TAPDE_001683"/>
<comment type="caution">
    <text evidence="4">The sequence shown here is derived from an EMBL/GenBank/DDBJ whole genome shotgun (WGS) entry which is preliminary data.</text>
</comment>
<keyword evidence="2" id="KW-0812">Transmembrane</keyword>
<dbReference type="STRING" id="1097556.R4X8T1"/>
<dbReference type="InterPro" id="IPR050546">
    <property type="entry name" value="Glycosyl_Hydrlase_16"/>
</dbReference>
<keyword evidence="5" id="KW-1185">Reference proteome</keyword>
<dbReference type="EMBL" id="CAHR02000060">
    <property type="protein sequence ID" value="CCG81820.1"/>
    <property type="molecule type" value="Genomic_DNA"/>
</dbReference>
<accession>R4X8T1</accession>
<dbReference type="Pfam" id="PF00722">
    <property type="entry name" value="Glyco_hydro_16"/>
    <property type="match status" value="1"/>
</dbReference>
<proteinExistence type="inferred from homology"/>
<gene>
    <name evidence="4" type="ORF">TAPDE_001683</name>
</gene>
<dbReference type="PANTHER" id="PTHR10963:SF55">
    <property type="entry name" value="GLYCOSIDE HYDROLASE FAMILY 16 PROTEIN"/>
    <property type="match status" value="1"/>
</dbReference>
<dbReference type="Gene3D" id="2.60.120.200">
    <property type="match status" value="1"/>
</dbReference>
<evidence type="ECO:0000259" key="3">
    <source>
        <dbReference type="PROSITE" id="PS51762"/>
    </source>
</evidence>
<keyword evidence="2" id="KW-1133">Transmembrane helix</keyword>
<dbReference type="InterPro" id="IPR000757">
    <property type="entry name" value="Beta-glucanase-like"/>
</dbReference>
<dbReference type="InterPro" id="IPR013320">
    <property type="entry name" value="ConA-like_dom_sf"/>
</dbReference>
<feature type="transmembrane region" description="Helical" evidence="2">
    <location>
        <begin position="58"/>
        <end position="80"/>
    </location>
</feature>
<dbReference type="PROSITE" id="PS51762">
    <property type="entry name" value="GH16_2"/>
    <property type="match status" value="1"/>
</dbReference>
<feature type="domain" description="GH16" evidence="3">
    <location>
        <begin position="93"/>
        <end position="384"/>
    </location>
</feature>
<keyword evidence="2" id="KW-0472">Membrane</keyword>
<name>R4X8T1_TAPDE</name>
<evidence type="ECO:0000256" key="1">
    <source>
        <dbReference type="ARBA" id="ARBA00006865"/>
    </source>
</evidence>
<dbReference type="Proteomes" id="UP000013776">
    <property type="component" value="Unassembled WGS sequence"/>
</dbReference>
<evidence type="ECO:0000313" key="5">
    <source>
        <dbReference type="Proteomes" id="UP000013776"/>
    </source>
</evidence>
<dbReference type="eggNOG" id="ENOG502QRX5">
    <property type="taxonomic scope" value="Eukaryota"/>
</dbReference>
<comment type="similarity">
    <text evidence="1">Belongs to the glycosyl hydrolase 16 family.</text>
</comment>
<reference evidence="4 5" key="1">
    <citation type="journal article" date="2013" name="MBio">
        <title>Genome sequencing of the plant pathogen Taphrina deformans, the causal agent of peach leaf curl.</title>
        <authorList>
            <person name="Cisse O.H."/>
            <person name="Almeida J.M.G.C.F."/>
            <person name="Fonseca A."/>
            <person name="Kumar A.A."/>
            <person name="Salojaervi J."/>
            <person name="Overmyer K."/>
            <person name="Hauser P.M."/>
            <person name="Pagni M."/>
        </authorList>
    </citation>
    <scope>NUCLEOTIDE SEQUENCE [LARGE SCALE GENOMIC DNA]</scope>
    <source>
        <strain evidence="5">PYCC 5710 / ATCC 11124 / CBS 356.35 / IMI 108563 / JCM 9778 / NBRC 8474</strain>
    </source>
</reference>
<dbReference type="GO" id="GO:0004553">
    <property type="term" value="F:hydrolase activity, hydrolyzing O-glycosyl compounds"/>
    <property type="evidence" value="ECO:0007669"/>
    <property type="project" value="InterPro"/>
</dbReference>
<dbReference type="PANTHER" id="PTHR10963">
    <property type="entry name" value="GLYCOSYL HYDROLASE-RELATED"/>
    <property type="match status" value="1"/>
</dbReference>
<sequence>MTLTTTISSSTTSSVYESRSEKVSIGQFRTRRQPAWTKPTEKFWLNVGRSRDERWARYIVLIGIALGVLGAIAVIVVEYLQSNRAAYVLVLHDKFDGPDISSANWKHEQELGGFVEGSFDVTTDSSVNSWIDHGMLHIKPTLNPLYADDSQVNLTETGQCTSSSPIDCYALQNVTGFAAIPNIQTARLKSRTSITYGKVEVTAKFPKGDWLFSTIGLDPEELKYGQFPASGQIDIAQNRGNDYKYISGGRNKIDTIVHFGSDGQAYADCASLARNQVSSGHRDFSARFHTFGLEWTPDYIRTWLDYPSNTILEQRWQHGFWKKAAYGKRFPNDASYEHLTNPWTNGTKAAPYDQPFHLTLRSNVGAVSGIFGIDTAKPWYDDAGRGASMIAFQNNHTSFESWGTEDEHTMYIKEVKMWQQVM</sequence>
<protein>
    <recommendedName>
        <fullName evidence="3">GH16 domain-containing protein</fullName>
    </recommendedName>
</protein>